<evidence type="ECO:0000313" key="2">
    <source>
        <dbReference type="Proteomes" id="UP000032707"/>
    </source>
</evidence>
<dbReference type="EMBL" id="AEQZ01000020">
    <property type="protein sequence ID" value="EFV63856.1"/>
    <property type="molecule type" value="Genomic_DNA"/>
</dbReference>
<name>E6MX32_NEIMH</name>
<sequence>MSGKEPLNPNPVIASGRKCRLKDSSDGIFRKGRDALEKTAFQAGILFARQRGGIGRAGKRTGGGSFMPSESPPLRLFAKKVGKGTYNPVQSSINI</sequence>
<protein>
    <submittedName>
        <fullName evidence="1">Uncharacterized protein</fullName>
    </submittedName>
</protein>
<organism evidence="1 2">
    <name type="scientific">Neisseria meningitidis serogroup B / serotype 15 (strain H44/76)</name>
    <dbReference type="NCBI Taxonomy" id="909420"/>
    <lineage>
        <taxon>Bacteria</taxon>
        <taxon>Pseudomonadati</taxon>
        <taxon>Pseudomonadota</taxon>
        <taxon>Betaproteobacteria</taxon>
        <taxon>Neisseriales</taxon>
        <taxon>Neisseriaceae</taxon>
        <taxon>Neisseria</taxon>
    </lineage>
</organism>
<dbReference type="Proteomes" id="UP000032707">
    <property type="component" value="Unassembled WGS sequence"/>
</dbReference>
<comment type="caution">
    <text evidence="1">The sequence shown here is derived from an EMBL/GenBank/DDBJ whole genome shotgun (WGS) entry which is preliminary data.</text>
</comment>
<gene>
    <name evidence="1" type="ORF">NMH_0635</name>
</gene>
<proteinExistence type="predicted"/>
<dbReference type="AlphaFoldDB" id="E6MX32"/>
<dbReference type="PATRIC" id="fig|909420.4.peg.1252"/>
<accession>E6MX32</accession>
<reference evidence="1 2" key="1">
    <citation type="journal article" date="2011" name="J. Bacteriol.">
        <title>Genome sequence of Neisseria meningitidis serogroup B strain H44/76.</title>
        <authorList>
            <person name="Piet J.R."/>
            <person name="Huis In 't Veld R.A."/>
            <person name="van Schaik B.D."/>
            <person name="van Kampen A.H."/>
            <person name="Baas F."/>
            <person name="van de Beek D."/>
            <person name="Pannekoek Y."/>
            <person name="van der Ende A."/>
        </authorList>
    </citation>
    <scope>NUCLEOTIDE SEQUENCE [LARGE SCALE GENOMIC DNA]</scope>
    <source>
        <strain evidence="1 2">H44/76</strain>
    </source>
</reference>
<evidence type="ECO:0000313" key="1">
    <source>
        <dbReference type="EMBL" id="EFV63856.1"/>
    </source>
</evidence>